<evidence type="ECO:0000313" key="1">
    <source>
        <dbReference type="EMBL" id="CAI9970372.1"/>
    </source>
</evidence>
<dbReference type="EMBL" id="CATOUU010001070">
    <property type="protein sequence ID" value="CAI9970372.1"/>
    <property type="molecule type" value="Genomic_DNA"/>
</dbReference>
<accession>A0AA86R6L0</accession>
<evidence type="ECO:0000313" key="2">
    <source>
        <dbReference type="EMBL" id="CAL6111659.1"/>
    </source>
</evidence>
<reference evidence="1" key="1">
    <citation type="submission" date="2023-06" db="EMBL/GenBank/DDBJ databases">
        <authorList>
            <person name="Kurt Z."/>
        </authorList>
    </citation>
    <scope>NUCLEOTIDE SEQUENCE</scope>
</reference>
<protein>
    <submittedName>
        <fullName evidence="2">Hypothetical_protein</fullName>
    </submittedName>
</protein>
<organism evidence="1">
    <name type="scientific">Hexamita inflata</name>
    <dbReference type="NCBI Taxonomy" id="28002"/>
    <lineage>
        <taxon>Eukaryota</taxon>
        <taxon>Metamonada</taxon>
        <taxon>Diplomonadida</taxon>
        <taxon>Hexamitidae</taxon>
        <taxon>Hexamitinae</taxon>
        <taxon>Hexamita</taxon>
    </lineage>
</organism>
<dbReference type="EMBL" id="CAXDID020000714">
    <property type="protein sequence ID" value="CAL6111659.1"/>
    <property type="molecule type" value="Genomic_DNA"/>
</dbReference>
<dbReference type="Proteomes" id="UP001642409">
    <property type="component" value="Unassembled WGS sequence"/>
</dbReference>
<gene>
    <name evidence="1" type="ORF">HINF_LOCUS58017</name>
    <name evidence="2" type="ORF">HINF_LOCUS76531</name>
</gene>
<reference evidence="2 3" key="2">
    <citation type="submission" date="2024-07" db="EMBL/GenBank/DDBJ databases">
        <authorList>
            <person name="Akdeniz Z."/>
        </authorList>
    </citation>
    <scope>NUCLEOTIDE SEQUENCE [LARGE SCALE GENOMIC DNA]</scope>
</reference>
<evidence type="ECO:0000313" key="3">
    <source>
        <dbReference type="Proteomes" id="UP001642409"/>
    </source>
</evidence>
<sequence length="118" mass="13162">MKQLSRIIKTVTHTGKATRSTKQVRVTELRGLQIVETSHITKNNLTGRNKTFLELTIPEARQSKLQCRIGRYRGASITDLIMLKLNEEASQTNLSLLVCAFFADDQAAQAILCTSVSK</sequence>
<proteinExistence type="predicted"/>
<name>A0AA86R6L0_9EUKA</name>
<comment type="caution">
    <text evidence="1">The sequence shown here is derived from an EMBL/GenBank/DDBJ whole genome shotgun (WGS) entry which is preliminary data.</text>
</comment>
<dbReference type="AlphaFoldDB" id="A0AA86R6L0"/>
<keyword evidence="3" id="KW-1185">Reference proteome</keyword>